<dbReference type="SUPFAM" id="SSF52047">
    <property type="entry name" value="RNI-like"/>
    <property type="match status" value="1"/>
</dbReference>
<accession>A0ABP1QTA1</accession>
<dbReference type="Gene3D" id="3.10.20.90">
    <property type="entry name" value="Phosphatidylinositol 3-kinase Catalytic Subunit, Chain A, domain 1"/>
    <property type="match status" value="1"/>
</dbReference>
<dbReference type="Proteomes" id="UP001642540">
    <property type="component" value="Unassembled WGS sequence"/>
</dbReference>
<dbReference type="InterPro" id="IPR032675">
    <property type="entry name" value="LRR_dom_sf"/>
</dbReference>
<protein>
    <recommendedName>
        <fullName evidence="3">Ubiquitin-like domain-containing protein</fullName>
    </recommendedName>
</protein>
<keyword evidence="2" id="KW-0677">Repeat</keyword>
<dbReference type="PANTHER" id="PTHR18849">
    <property type="entry name" value="LEUCINE RICH REPEAT PROTEIN"/>
    <property type="match status" value="1"/>
</dbReference>
<evidence type="ECO:0000313" key="5">
    <source>
        <dbReference type="Proteomes" id="UP001642540"/>
    </source>
</evidence>
<keyword evidence="5" id="KW-1185">Reference proteome</keyword>
<dbReference type="PANTHER" id="PTHR18849:SF0">
    <property type="entry name" value="CILIA- AND FLAGELLA-ASSOCIATED PROTEIN 410-RELATED"/>
    <property type="match status" value="1"/>
</dbReference>
<name>A0ABP1QTA1_9HEXA</name>
<evidence type="ECO:0000256" key="1">
    <source>
        <dbReference type="ARBA" id="ARBA00022614"/>
    </source>
</evidence>
<evidence type="ECO:0000313" key="4">
    <source>
        <dbReference type="EMBL" id="CAL8109763.1"/>
    </source>
</evidence>
<proteinExistence type="predicted"/>
<sequence length="473" mass="52623">MPSLLDAIEAKYGQDGNDCEAPIGIYVPRVGPRKSIPRLLILNSFDVDSAGDETSLKKTCAGVIEIDLAHNQLTRWTEISKILQHTPSVSFLNLSFNSLSAQLAASILESSSRFPVLPRLSVLILIGTHVSWDSVWFLLRHCTTLQELHLSLNEFDVVDVTGIKNGMMSAASSQRHTNGGGINGLILLPPVCNRSDSTDSGNGSSSEEDEGCSFPYLRRLIFDGNHVSSWEDISKLGSCFPSLRHLCLADCPINSIPENASQNFENLQSLNIANTSLKEMTDVSRLKKFPSLTDLRLQGIPFLSEMTAHERRQLVVALLPNVKKLNGGAPISHTEREDSERAFIRRFSQQECRPERYVELVSIHGELAPLVDVHLKPTTRVKVRICYGESIVERSLSVYLTTIELKNTLESFVGVSSGKMRLFYVDSEMREVVGREEMRFPQKQLYSYNIQDDDEIHVELKTSVSISSASSVV</sequence>
<evidence type="ECO:0000256" key="2">
    <source>
        <dbReference type="ARBA" id="ARBA00022737"/>
    </source>
</evidence>
<organism evidence="4 5">
    <name type="scientific">Orchesella dallaii</name>
    <dbReference type="NCBI Taxonomy" id="48710"/>
    <lineage>
        <taxon>Eukaryota</taxon>
        <taxon>Metazoa</taxon>
        <taxon>Ecdysozoa</taxon>
        <taxon>Arthropoda</taxon>
        <taxon>Hexapoda</taxon>
        <taxon>Collembola</taxon>
        <taxon>Entomobryomorpha</taxon>
        <taxon>Entomobryoidea</taxon>
        <taxon>Orchesellidae</taxon>
        <taxon>Orchesellinae</taxon>
        <taxon>Orchesella</taxon>
    </lineage>
</organism>
<dbReference type="Pfam" id="PF14560">
    <property type="entry name" value="Ubiquitin_2"/>
    <property type="match status" value="1"/>
</dbReference>
<dbReference type="InterPro" id="IPR000626">
    <property type="entry name" value="Ubiquitin-like_dom"/>
</dbReference>
<feature type="domain" description="Ubiquitin-like" evidence="3">
    <location>
        <begin position="381"/>
        <end position="459"/>
    </location>
</feature>
<keyword evidence="1" id="KW-0433">Leucine-rich repeat</keyword>
<evidence type="ECO:0000259" key="3">
    <source>
        <dbReference type="Pfam" id="PF14560"/>
    </source>
</evidence>
<dbReference type="SUPFAM" id="SSF54236">
    <property type="entry name" value="Ubiquitin-like"/>
    <property type="match status" value="1"/>
</dbReference>
<reference evidence="4 5" key="1">
    <citation type="submission" date="2024-08" db="EMBL/GenBank/DDBJ databases">
        <authorList>
            <person name="Cucini C."/>
            <person name="Frati F."/>
        </authorList>
    </citation>
    <scope>NUCLEOTIDE SEQUENCE [LARGE SCALE GENOMIC DNA]</scope>
</reference>
<dbReference type="Gene3D" id="3.80.10.10">
    <property type="entry name" value="Ribonuclease Inhibitor"/>
    <property type="match status" value="2"/>
</dbReference>
<comment type="caution">
    <text evidence="4">The sequence shown here is derived from an EMBL/GenBank/DDBJ whole genome shotgun (WGS) entry which is preliminary data.</text>
</comment>
<gene>
    <name evidence="4" type="ORF">ODALV1_LOCUS13669</name>
</gene>
<dbReference type="EMBL" id="CAXLJM020000041">
    <property type="protein sequence ID" value="CAL8109763.1"/>
    <property type="molecule type" value="Genomic_DNA"/>
</dbReference>
<dbReference type="InterPro" id="IPR029071">
    <property type="entry name" value="Ubiquitin-like_domsf"/>
</dbReference>